<accession>A0ACC0TU53</accession>
<comment type="caution">
    <text evidence="1">The sequence shown here is derived from an EMBL/GenBank/DDBJ whole genome shotgun (WGS) entry which is preliminary data.</text>
</comment>
<evidence type="ECO:0000313" key="2">
    <source>
        <dbReference type="Proteomes" id="UP001207468"/>
    </source>
</evidence>
<dbReference type="Proteomes" id="UP001207468">
    <property type="component" value="Unassembled WGS sequence"/>
</dbReference>
<protein>
    <submittedName>
        <fullName evidence="1">Uncharacterized protein</fullName>
    </submittedName>
</protein>
<evidence type="ECO:0000313" key="1">
    <source>
        <dbReference type="EMBL" id="KAI9443718.1"/>
    </source>
</evidence>
<proteinExistence type="predicted"/>
<organism evidence="1 2">
    <name type="scientific">Russula earlei</name>
    <dbReference type="NCBI Taxonomy" id="71964"/>
    <lineage>
        <taxon>Eukaryota</taxon>
        <taxon>Fungi</taxon>
        <taxon>Dikarya</taxon>
        <taxon>Basidiomycota</taxon>
        <taxon>Agaricomycotina</taxon>
        <taxon>Agaricomycetes</taxon>
        <taxon>Russulales</taxon>
        <taxon>Russulaceae</taxon>
        <taxon>Russula</taxon>
    </lineage>
</organism>
<dbReference type="EMBL" id="JAGFNK010000689">
    <property type="protein sequence ID" value="KAI9443718.1"/>
    <property type="molecule type" value="Genomic_DNA"/>
</dbReference>
<feature type="non-terminal residue" evidence="1">
    <location>
        <position position="79"/>
    </location>
</feature>
<keyword evidence="2" id="KW-1185">Reference proteome</keyword>
<gene>
    <name evidence="1" type="ORF">F5148DRAFT_1255972</name>
</gene>
<sequence length="79" mass="8724">MYAVVCTLTGGHSPGFQIPQISPAFISPRTRVFFLSLLFSFALIHSTFEYLTTWSTLSPACALFMCGALLSFIVFFAFS</sequence>
<name>A0ACC0TU53_9AGAM</name>
<reference evidence="1" key="1">
    <citation type="submission" date="2021-03" db="EMBL/GenBank/DDBJ databases">
        <title>Evolutionary priming and transition to the ectomycorrhizal habit in an iconic lineage of mushroom-forming fungi: is preadaptation a requirement?</title>
        <authorList>
            <consortium name="DOE Joint Genome Institute"/>
            <person name="Looney B.P."/>
            <person name="Miyauchi S."/>
            <person name="Morin E."/>
            <person name="Drula E."/>
            <person name="Courty P.E."/>
            <person name="Chicoki N."/>
            <person name="Fauchery L."/>
            <person name="Kohler A."/>
            <person name="Kuo A."/>
            <person name="LaButti K."/>
            <person name="Pangilinan J."/>
            <person name="Lipzen A."/>
            <person name="Riley R."/>
            <person name="Andreopoulos W."/>
            <person name="He G."/>
            <person name="Johnson J."/>
            <person name="Barry K.W."/>
            <person name="Grigoriev I.V."/>
            <person name="Nagy L."/>
            <person name="Hibbett D."/>
            <person name="Henrissat B."/>
            <person name="Matheny P.B."/>
            <person name="Labbe J."/>
            <person name="Martin A.F."/>
        </authorList>
    </citation>
    <scope>NUCLEOTIDE SEQUENCE</scope>
    <source>
        <strain evidence="1">BPL698</strain>
    </source>
</reference>